<proteinExistence type="predicted"/>
<name>A0A8S1VWQ6_9CILI</name>
<dbReference type="AlphaFoldDB" id="A0A8S1VWQ6"/>
<evidence type="ECO:0000313" key="1">
    <source>
        <dbReference type="EMBL" id="CAD8181087.1"/>
    </source>
</evidence>
<accession>A0A8S1VWQ6</accession>
<organism evidence="1 2">
    <name type="scientific">Paramecium pentaurelia</name>
    <dbReference type="NCBI Taxonomy" id="43138"/>
    <lineage>
        <taxon>Eukaryota</taxon>
        <taxon>Sar</taxon>
        <taxon>Alveolata</taxon>
        <taxon>Ciliophora</taxon>
        <taxon>Intramacronucleata</taxon>
        <taxon>Oligohymenophorea</taxon>
        <taxon>Peniculida</taxon>
        <taxon>Parameciidae</taxon>
        <taxon>Paramecium</taxon>
    </lineage>
</organism>
<dbReference type="Proteomes" id="UP000689195">
    <property type="component" value="Unassembled WGS sequence"/>
</dbReference>
<dbReference type="OrthoDB" id="290672at2759"/>
<protein>
    <submittedName>
        <fullName evidence="1">Uncharacterized protein</fullName>
    </submittedName>
</protein>
<keyword evidence="2" id="KW-1185">Reference proteome</keyword>
<gene>
    <name evidence="1" type="ORF">PPENT_87.1.T0750194</name>
</gene>
<comment type="caution">
    <text evidence="1">The sequence shown here is derived from an EMBL/GenBank/DDBJ whole genome shotgun (WGS) entry which is preliminary data.</text>
</comment>
<evidence type="ECO:0000313" key="2">
    <source>
        <dbReference type="Proteomes" id="UP000689195"/>
    </source>
</evidence>
<sequence length="135" mass="16306">MLLRKLALLYEFCQQSARQCFQFLQQDPIEQSGQISTQYQQANKDEQQLKKQQLQQDYGDLEDQDNDHHLIEQENPFEKLKPTLNFQNTIPQQNNNINSRVEKEQIKYDEEMVDIHQNSNWNNHEFDQENEHIEL</sequence>
<reference evidence="1" key="1">
    <citation type="submission" date="2021-01" db="EMBL/GenBank/DDBJ databases">
        <authorList>
            <consortium name="Genoscope - CEA"/>
            <person name="William W."/>
        </authorList>
    </citation>
    <scope>NUCLEOTIDE SEQUENCE</scope>
</reference>
<dbReference type="EMBL" id="CAJJDO010000075">
    <property type="protein sequence ID" value="CAD8181087.1"/>
    <property type="molecule type" value="Genomic_DNA"/>
</dbReference>